<gene>
    <name evidence="1" type="ORF">CEXT_415041</name>
</gene>
<evidence type="ECO:0000313" key="2">
    <source>
        <dbReference type="Proteomes" id="UP001054945"/>
    </source>
</evidence>
<organism evidence="1 2">
    <name type="scientific">Caerostris extrusa</name>
    <name type="common">Bark spider</name>
    <name type="synonym">Caerostris bankana</name>
    <dbReference type="NCBI Taxonomy" id="172846"/>
    <lineage>
        <taxon>Eukaryota</taxon>
        <taxon>Metazoa</taxon>
        <taxon>Ecdysozoa</taxon>
        <taxon>Arthropoda</taxon>
        <taxon>Chelicerata</taxon>
        <taxon>Arachnida</taxon>
        <taxon>Araneae</taxon>
        <taxon>Araneomorphae</taxon>
        <taxon>Entelegynae</taxon>
        <taxon>Araneoidea</taxon>
        <taxon>Araneidae</taxon>
        <taxon>Caerostris</taxon>
    </lineage>
</organism>
<dbReference type="EMBL" id="BPLR01003703">
    <property type="protein sequence ID" value="GIX87676.1"/>
    <property type="molecule type" value="Genomic_DNA"/>
</dbReference>
<accession>A0AAV4NSC7</accession>
<keyword evidence="2" id="KW-1185">Reference proteome</keyword>
<evidence type="ECO:0000313" key="1">
    <source>
        <dbReference type="EMBL" id="GIX87676.1"/>
    </source>
</evidence>
<dbReference type="Proteomes" id="UP001054945">
    <property type="component" value="Unassembled WGS sequence"/>
</dbReference>
<dbReference type="AlphaFoldDB" id="A0AAV4NSC7"/>
<protein>
    <submittedName>
        <fullName evidence="1">Uncharacterized protein</fullName>
    </submittedName>
</protein>
<comment type="caution">
    <text evidence="1">The sequence shown here is derived from an EMBL/GenBank/DDBJ whole genome shotgun (WGS) entry which is preliminary data.</text>
</comment>
<name>A0AAV4NSC7_CAEEX</name>
<sequence length="70" mass="7836">MQHSPLARGVSVTRVLTTALLRIFKHKGEVRSLGLLAYAILFAWQGDGIVILELEVAWKGLVWKDYIGDD</sequence>
<proteinExistence type="predicted"/>
<reference evidence="1 2" key="1">
    <citation type="submission" date="2021-06" db="EMBL/GenBank/DDBJ databases">
        <title>Caerostris extrusa draft genome.</title>
        <authorList>
            <person name="Kono N."/>
            <person name="Arakawa K."/>
        </authorList>
    </citation>
    <scope>NUCLEOTIDE SEQUENCE [LARGE SCALE GENOMIC DNA]</scope>
</reference>